<evidence type="ECO:0000256" key="1">
    <source>
        <dbReference type="SAM" id="Phobius"/>
    </source>
</evidence>
<proteinExistence type="predicted"/>
<dbReference type="AlphaFoldDB" id="A0A1M4SWT0"/>
<dbReference type="Proteomes" id="UP000184480">
    <property type="component" value="Unassembled WGS sequence"/>
</dbReference>
<accession>A0A1M4SWT0</accession>
<organism evidence="3 4">
    <name type="scientific">Dysgonomonas macrotermitis</name>
    <dbReference type="NCBI Taxonomy" id="1346286"/>
    <lineage>
        <taxon>Bacteria</taxon>
        <taxon>Pseudomonadati</taxon>
        <taxon>Bacteroidota</taxon>
        <taxon>Bacteroidia</taxon>
        <taxon>Bacteroidales</taxon>
        <taxon>Dysgonomonadaceae</taxon>
        <taxon>Dysgonomonas</taxon>
    </lineage>
</organism>
<protein>
    <recommendedName>
        <fullName evidence="2">DUF6249 domain-containing protein</fullName>
    </recommendedName>
</protein>
<keyword evidence="4" id="KW-1185">Reference proteome</keyword>
<dbReference type="Pfam" id="PF19762">
    <property type="entry name" value="DUF6249"/>
    <property type="match status" value="1"/>
</dbReference>
<dbReference type="STRING" id="1346286.SAMN05444362_101170"/>
<keyword evidence="1" id="KW-0812">Transmembrane</keyword>
<keyword evidence="1" id="KW-1133">Transmembrane helix</keyword>
<name>A0A1M4SWT0_9BACT</name>
<feature type="transmembrane region" description="Helical" evidence="1">
    <location>
        <begin position="62"/>
        <end position="81"/>
    </location>
</feature>
<reference evidence="4" key="1">
    <citation type="submission" date="2016-11" db="EMBL/GenBank/DDBJ databases">
        <authorList>
            <person name="Varghese N."/>
            <person name="Submissions S."/>
        </authorList>
    </citation>
    <scope>NUCLEOTIDE SEQUENCE [LARGE SCALE GENOMIC DNA]</scope>
    <source>
        <strain evidence="4">DSM 27370</strain>
    </source>
</reference>
<feature type="domain" description="DUF6249" evidence="2">
    <location>
        <begin position="9"/>
        <end position="114"/>
    </location>
</feature>
<dbReference type="EMBL" id="FQUC01000001">
    <property type="protein sequence ID" value="SHE36619.1"/>
    <property type="molecule type" value="Genomic_DNA"/>
</dbReference>
<dbReference type="InterPro" id="IPR046216">
    <property type="entry name" value="DUF6249"/>
</dbReference>
<dbReference type="RefSeq" id="WP_062175279.1">
    <property type="nucleotide sequence ID" value="NZ_BBXL01000001.1"/>
</dbReference>
<dbReference type="OrthoDB" id="997939at2"/>
<evidence type="ECO:0000313" key="4">
    <source>
        <dbReference type="Proteomes" id="UP000184480"/>
    </source>
</evidence>
<gene>
    <name evidence="3" type="ORF">SAMN05444362_101170</name>
</gene>
<sequence>MDSGDWVPVIAILSSVALPVGFGLFLGLTGMRNKHAESMELIKQGVIPDEVSKPIPNKLRSLRNGFVCVAVAVGIILGMVLQDLTDFGRSNEFFVLAACILLFLGLAYIAFYWVTFSIKDEFSQNNSKKV</sequence>
<feature type="transmembrane region" description="Helical" evidence="1">
    <location>
        <begin position="93"/>
        <end position="114"/>
    </location>
</feature>
<keyword evidence="1" id="KW-0472">Membrane</keyword>
<evidence type="ECO:0000259" key="2">
    <source>
        <dbReference type="Pfam" id="PF19762"/>
    </source>
</evidence>
<evidence type="ECO:0000313" key="3">
    <source>
        <dbReference type="EMBL" id="SHE36619.1"/>
    </source>
</evidence>
<feature type="transmembrane region" description="Helical" evidence="1">
    <location>
        <begin position="6"/>
        <end position="29"/>
    </location>
</feature>